<sequence length="172" mass="18656">MTDPVTMATMRVWRTIRAPQDPVELRELGIAAGRAGRRLVELREPSGAELTLGWELDSPLAPDDAGGPPGATDNAILTLAACLSCCWPDPDAPPFPGEPTTVHVLRETLEPLGVKEVTRFINCLRSWGYLAPDFGDGLVRLGPAVAVWRDSDLARLRREHDQLPAPKGDTSD</sequence>
<organism evidence="1 2">
    <name type="scientific">Lentzea atacamensis</name>
    <dbReference type="NCBI Taxonomy" id="531938"/>
    <lineage>
        <taxon>Bacteria</taxon>
        <taxon>Bacillati</taxon>
        <taxon>Actinomycetota</taxon>
        <taxon>Actinomycetes</taxon>
        <taxon>Pseudonocardiales</taxon>
        <taxon>Pseudonocardiaceae</taxon>
        <taxon>Lentzea</taxon>
    </lineage>
</organism>
<evidence type="ECO:0000313" key="1">
    <source>
        <dbReference type="EMBL" id="RAS61283.1"/>
    </source>
</evidence>
<dbReference type="EMBL" id="QLTT01000010">
    <property type="protein sequence ID" value="RAS61283.1"/>
    <property type="molecule type" value="Genomic_DNA"/>
</dbReference>
<proteinExistence type="predicted"/>
<name>A0ABX9E1U7_9PSEU</name>
<dbReference type="Proteomes" id="UP000248714">
    <property type="component" value="Unassembled WGS sequence"/>
</dbReference>
<keyword evidence="2" id="KW-1185">Reference proteome</keyword>
<gene>
    <name evidence="1" type="ORF">C8D87_110231</name>
</gene>
<protein>
    <submittedName>
        <fullName evidence="1">Uncharacterized protein</fullName>
    </submittedName>
</protein>
<reference evidence="1 2" key="1">
    <citation type="submission" date="2018-06" db="EMBL/GenBank/DDBJ databases">
        <title>Genomic Encyclopedia of Type Strains, Phase IV (KMG-IV): sequencing the most valuable type-strain genomes for metagenomic binning, comparative biology and taxonomic classification.</title>
        <authorList>
            <person name="Goeker M."/>
        </authorList>
    </citation>
    <scope>NUCLEOTIDE SEQUENCE [LARGE SCALE GENOMIC DNA]</scope>
    <source>
        <strain evidence="1 2">DSM 45479</strain>
    </source>
</reference>
<evidence type="ECO:0000313" key="2">
    <source>
        <dbReference type="Proteomes" id="UP000248714"/>
    </source>
</evidence>
<comment type="caution">
    <text evidence="1">The sequence shown here is derived from an EMBL/GenBank/DDBJ whole genome shotgun (WGS) entry which is preliminary data.</text>
</comment>
<accession>A0ABX9E1U7</accession>